<sequence length="402" mass="46604">MIDQTSELVTISKMLEEVQQIVNQDKKDKREKGEDFNVFSVLQMESNETKTHSNMLAALLNPKQDHYYGSRFLKLFLDQIGYDYDGENLDQTHVQTEYHLGKINKEYTEGGFIDILITFASGKTIAIENKIYAGDQRCQMYRYSLYNKGNSSLYYLNLDGKPPHSKSLHTLTDEDYFKLSYVEEIVSWLEACLQMVNNEKSSIVEATLKQYLYLIKKLTFTMNNNLEHRLNEIILNNLEAAKYIQTHYQRAVLKVREKFRNAVFENLVNNLDEKIAVVWLGNDCTHRFSQIWIDIKLKNTQLRRFGLESFSGKGVNNNRIFVGVLDKGGVYDFQIEGCKRHNGYWPVIKDIKTPEDNFLNIASTGILEQLAQDSSYFENMVDATVKQAVAFIEAYNEELKNA</sequence>
<accession>A0A4V1KP21</accession>
<dbReference type="Pfam" id="PF14281">
    <property type="entry name" value="PDDEXK_4"/>
    <property type="match status" value="1"/>
</dbReference>
<dbReference type="RefSeq" id="WP_128762037.1">
    <property type="nucleotide sequence ID" value="NZ_QOVI01000005.1"/>
</dbReference>
<protein>
    <submittedName>
        <fullName evidence="1">PD-(D/E)XK nuclease superfamily protein</fullName>
    </submittedName>
</protein>
<dbReference type="Proteomes" id="UP000289821">
    <property type="component" value="Unassembled WGS sequence"/>
</dbReference>
<keyword evidence="2" id="KW-1185">Reference proteome</keyword>
<evidence type="ECO:0000313" key="1">
    <source>
        <dbReference type="EMBL" id="RXG13261.1"/>
    </source>
</evidence>
<evidence type="ECO:0000313" key="2">
    <source>
        <dbReference type="Proteomes" id="UP000289821"/>
    </source>
</evidence>
<comment type="caution">
    <text evidence="1">The sequence shown here is derived from an EMBL/GenBank/DDBJ whole genome shotgun (WGS) entry which is preliminary data.</text>
</comment>
<gene>
    <name evidence="1" type="ORF">DSM04_105239</name>
</gene>
<name>A0A4V1KP21_9FLAO</name>
<proteinExistence type="predicted"/>
<dbReference type="AlphaFoldDB" id="A0A4V1KP21"/>
<organism evidence="1 2">
    <name type="scientific">Leeuwenhoekiella aestuarii</name>
    <dbReference type="NCBI Taxonomy" id="2249426"/>
    <lineage>
        <taxon>Bacteria</taxon>
        <taxon>Pseudomonadati</taxon>
        <taxon>Bacteroidota</taxon>
        <taxon>Flavobacteriia</taxon>
        <taxon>Flavobacteriales</taxon>
        <taxon>Flavobacteriaceae</taxon>
        <taxon>Leeuwenhoekiella</taxon>
    </lineage>
</organism>
<dbReference type="EMBL" id="QOVI01000005">
    <property type="protein sequence ID" value="RXG13261.1"/>
    <property type="molecule type" value="Genomic_DNA"/>
</dbReference>
<dbReference type="InterPro" id="IPR029470">
    <property type="entry name" value="PDDEXK_4"/>
</dbReference>
<reference evidence="1 2" key="1">
    <citation type="submission" date="2018-07" db="EMBL/GenBank/DDBJ databases">
        <title>Leeuwenhoekiella genomics.</title>
        <authorList>
            <person name="Tahon G."/>
            <person name="Willems A."/>
        </authorList>
    </citation>
    <scope>NUCLEOTIDE SEQUENCE [LARGE SCALE GENOMIC DNA]</scope>
    <source>
        <strain evidence="1 2">R-50232</strain>
    </source>
</reference>